<sequence>MELRYGMNPHQPATITPLQPGRTPFRVVRGEPSYINVLDALGAWQLVREASACFDRPAAASFKHVSPAGAALAGEVDAGMRSTYDRGDVGAVTSAYVRARDADPKSSYGDFVAVSHPVDAELAAFLQRLACDGIIAPAYDEGVVGTLAGKKRGTFLVLEGDPTFEPPTEEVREVYGLRLTQQPDDLPLDRSLFDGQPGADDLLLGMIVLRYTQSNSVAFLKDGMALGIGAGQQSRIDCTQLAGSKAQTWWLRRHPEVLAETCRPGIKLSDRIARQLALLDSLGSTERDAWLSHLTDVSMVSDGAIPFRDNIDVAHGYGVRSIAEPGGSLRSTEIIQACKDNGITLTQTGIRLFRH</sequence>
<dbReference type="Proteomes" id="UP000295818">
    <property type="component" value="Unassembled WGS sequence"/>
</dbReference>
<dbReference type="RefSeq" id="WP_132194386.1">
    <property type="nucleotide sequence ID" value="NZ_SLWM01000021.1"/>
</dbReference>
<dbReference type="InterPro" id="IPR024051">
    <property type="entry name" value="AICAR_Tfase_dup_dom_sf"/>
</dbReference>
<organism evidence="1 2">
    <name type="scientific">Kribbella orskensis</name>
    <dbReference type="NCBI Taxonomy" id="2512216"/>
    <lineage>
        <taxon>Bacteria</taxon>
        <taxon>Bacillati</taxon>
        <taxon>Actinomycetota</taxon>
        <taxon>Actinomycetes</taxon>
        <taxon>Propionibacteriales</taxon>
        <taxon>Kribbellaceae</taxon>
        <taxon>Kribbella</taxon>
    </lineage>
</organism>
<reference evidence="1 2" key="1">
    <citation type="journal article" date="2015" name="Stand. Genomic Sci.">
        <title>Genomic Encyclopedia of Bacterial and Archaeal Type Strains, Phase III: the genomes of soil and plant-associated and newly described type strains.</title>
        <authorList>
            <person name="Whitman W.B."/>
            <person name="Woyke T."/>
            <person name="Klenk H.P."/>
            <person name="Zhou Y."/>
            <person name="Lilburn T.G."/>
            <person name="Beck B.J."/>
            <person name="De Vos P."/>
            <person name="Vandamme P."/>
            <person name="Eisen J.A."/>
            <person name="Garrity G."/>
            <person name="Hugenholtz P."/>
            <person name="Kyrpides N.C."/>
        </authorList>
    </citation>
    <scope>NUCLEOTIDE SEQUENCE [LARGE SCALE GENOMIC DNA]</scope>
    <source>
        <strain evidence="1 2">VKM Ac-2538</strain>
    </source>
</reference>
<comment type="caution">
    <text evidence="1">The sequence shown here is derived from an EMBL/GenBank/DDBJ whole genome shotgun (WGS) entry which is preliminary data.</text>
</comment>
<proteinExistence type="predicted"/>
<dbReference type="Pfam" id="PF01808">
    <property type="entry name" value="AICARFT_IMPCHas"/>
    <property type="match status" value="1"/>
</dbReference>
<evidence type="ECO:0000313" key="1">
    <source>
        <dbReference type="EMBL" id="TCO14044.1"/>
    </source>
</evidence>
<evidence type="ECO:0000313" key="2">
    <source>
        <dbReference type="Proteomes" id="UP000295818"/>
    </source>
</evidence>
<name>A0ABY2BAX7_9ACTN</name>
<dbReference type="SUPFAM" id="SSF53927">
    <property type="entry name" value="Cytidine deaminase-like"/>
    <property type="match status" value="1"/>
</dbReference>
<dbReference type="Gene3D" id="3.40.140.20">
    <property type="match status" value="2"/>
</dbReference>
<protein>
    <submittedName>
        <fullName evidence="1">Phosphoribosylaminoimidazolecarboxamide formyltransferase/IMP cyclohydrolase</fullName>
    </submittedName>
</protein>
<dbReference type="InterPro" id="IPR016193">
    <property type="entry name" value="Cytidine_deaminase-like"/>
</dbReference>
<dbReference type="EMBL" id="SLWM01000021">
    <property type="protein sequence ID" value="TCO14044.1"/>
    <property type="molecule type" value="Genomic_DNA"/>
</dbReference>
<accession>A0ABY2BAX7</accession>
<dbReference type="SMART" id="SM00798">
    <property type="entry name" value="AICARFT_IMPCHas"/>
    <property type="match status" value="1"/>
</dbReference>
<keyword evidence="2" id="KW-1185">Reference proteome</keyword>
<dbReference type="InterPro" id="IPR002695">
    <property type="entry name" value="PurH-like"/>
</dbReference>
<dbReference type="PANTHER" id="PTHR11692">
    <property type="entry name" value="BIFUNCTIONAL PURINE BIOSYNTHESIS PROTEIN PURH"/>
    <property type="match status" value="1"/>
</dbReference>
<gene>
    <name evidence="1" type="ORF">EV644_121125</name>
</gene>
<dbReference type="PANTHER" id="PTHR11692:SF0">
    <property type="entry name" value="BIFUNCTIONAL PURINE BIOSYNTHESIS PROTEIN ATIC"/>
    <property type="match status" value="1"/>
</dbReference>